<comment type="caution">
    <text evidence="5">The sequence shown here is derived from an EMBL/GenBank/DDBJ whole genome shotgun (WGS) entry which is preliminary data.</text>
</comment>
<dbReference type="PANTHER" id="PTHR43176:SF3">
    <property type="entry name" value="3-HYDROXYISOBUTYRYL-COA HYDROLASE, MITOCHONDRIAL"/>
    <property type="match status" value="1"/>
</dbReference>
<evidence type="ECO:0000256" key="3">
    <source>
        <dbReference type="ARBA" id="ARBA00022801"/>
    </source>
</evidence>
<dbReference type="EMBL" id="VFQX01000015">
    <property type="protein sequence ID" value="KAF0981308.1"/>
    <property type="molecule type" value="Genomic_DNA"/>
</dbReference>
<keyword evidence="6" id="KW-1185">Reference proteome</keyword>
<dbReference type="Gene3D" id="3.90.226.10">
    <property type="entry name" value="2-enoyl-CoA Hydratase, Chain A, domain 1"/>
    <property type="match status" value="1"/>
</dbReference>
<dbReference type="Pfam" id="PF16113">
    <property type="entry name" value="ECH_2"/>
    <property type="match status" value="1"/>
</dbReference>
<name>A0A6A5C662_NAEFO</name>
<dbReference type="GeneID" id="68119783"/>
<evidence type="ECO:0000259" key="4">
    <source>
        <dbReference type="Pfam" id="PF16113"/>
    </source>
</evidence>
<reference evidence="5 6" key="1">
    <citation type="journal article" date="2019" name="Sci. Rep.">
        <title>Nanopore sequencing improves the draft genome of the human pathogenic amoeba Naegleria fowleri.</title>
        <authorList>
            <person name="Liechti N."/>
            <person name="Schurch N."/>
            <person name="Bruggmann R."/>
            <person name="Wittwer M."/>
        </authorList>
    </citation>
    <scope>NUCLEOTIDE SEQUENCE [LARGE SCALE GENOMIC DNA]</scope>
    <source>
        <strain evidence="5 6">ATCC 30894</strain>
    </source>
</reference>
<dbReference type="SUPFAM" id="SSF52096">
    <property type="entry name" value="ClpP/crotonase"/>
    <property type="match status" value="1"/>
</dbReference>
<dbReference type="OrthoDB" id="1737613at2759"/>
<dbReference type="GO" id="GO:0005739">
    <property type="term" value="C:mitochondrion"/>
    <property type="evidence" value="ECO:0007669"/>
    <property type="project" value="TreeGrafter"/>
</dbReference>
<dbReference type="PANTHER" id="PTHR43176">
    <property type="entry name" value="3-HYDROXYISOBUTYRYL-COA HYDROLASE-RELATED"/>
    <property type="match status" value="1"/>
</dbReference>
<keyword evidence="3" id="KW-0378">Hydrolase</keyword>
<evidence type="ECO:0000256" key="1">
    <source>
        <dbReference type="ARBA" id="ARBA00001709"/>
    </source>
</evidence>
<accession>A0A6A5C662</accession>
<dbReference type="GO" id="GO:0006574">
    <property type="term" value="P:L-valine catabolic process"/>
    <property type="evidence" value="ECO:0007669"/>
    <property type="project" value="TreeGrafter"/>
</dbReference>
<dbReference type="CDD" id="cd06558">
    <property type="entry name" value="crotonase-like"/>
    <property type="match status" value="1"/>
</dbReference>
<dbReference type="AlphaFoldDB" id="A0A6A5C662"/>
<feature type="domain" description="Enoyl-CoA hydratase/isomerase" evidence="4">
    <location>
        <begin position="83"/>
        <end position="430"/>
    </location>
</feature>
<dbReference type="Proteomes" id="UP000444721">
    <property type="component" value="Unassembled WGS sequence"/>
</dbReference>
<organism evidence="5 6">
    <name type="scientific">Naegleria fowleri</name>
    <name type="common">Brain eating amoeba</name>
    <dbReference type="NCBI Taxonomy" id="5763"/>
    <lineage>
        <taxon>Eukaryota</taxon>
        <taxon>Discoba</taxon>
        <taxon>Heterolobosea</taxon>
        <taxon>Tetramitia</taxon>
        <taxon>Eutetramitia</taxon>
        <taxon>Vahlkampfiidae</taxon>
        <taxon>Naegleria</taxon>
    </lineage>
</organism>
<dbReference type="InterPro" id="IPR029045">
    <property type="entry name" value="ClpP/crotonase-like_dom_sf"/>
</dbReference>
<dbReference type="InterPro" id="IPR032259">
    <property type="entry name" value="HIBYL-CoA-H"/>
</dbReference>
<dbReference type="VEuPathDB" id="AmoebaDB:NF0068880"/>
<dbReference type="EC" id="3.1.2.4" evidence="2"/>
<dbReference type="NCBIfam" id="NF004127">
    <property type="entry name" value="PRK05617.1"/>
    <property type="match status" value="1"/>
</dbReference>
<dbReference type="VEuPathDB" id="AmoebaDB:NfTy_024020"/>
<sequence length="441" mass="50756">MHTPNHLRRMFQILQHLVPNVLSSSSIPSNMNDSHHHHWEFYEDKKNNDCIWIECFKTSGEVAQNDDTDVVLTDFNQENHCLRITLNRPKSFNALSLTMIRKLTKILEQALVDSNVHFVVLCSSNEKAFCAGGDIKDLRKGFAKVFFTEEFALNHFIYEFCKKKPMVSMLNGITMGGGVGISISTNLRVANEQRYVFAMPEVFIGLYPDVGASWFLTQSCPNVAVARYIGLTGEKLKANDALYCKLVTHIIDKEEYFKKLSHDVYAVFKSSSANGDYKTVLQELTQFVSKYEKEVRNSNVKFGILDRYRRVIDYCFGEENANSVKDVIRNLQWYREHHPTRCDADIQLIQSILELFEKRTSPTSLLVTFEALQRGKKSTSLKQVLDMDRVLCTHLTGRHDFLEGVRAVLIDRDQKPKFKPATLEEIDEKALIREVFSDKKQ</sequence>
<dbReference type="VEuPathDB" id="AmoebaDB:FDP41_012568"/>
<gene>
    <name evidence="5" type="ORF">FDP41_012568</name>
</gene>
<dbReference type="RefSeq" id="XP_044566021.1">
    <property type="nucleotide sequence ID" value="XM_044703101.1"/>
</dbReference>
<dbReference type="GO" id="GO:0003860">
    <property type="term" value="F:3-hydroxyisobutyryl-CoA hydrolase activity"/>
    <property type="evidence" value="ECO:0007669"/>
    <property type="project" value="UniProtKB-EC"/>
</dbReference>
<evidence type="ECO:0000256" key="2">
    <source>
        <dbReference type="ARBA" id="ARBA00011915"/>
    </source>
</evidence>
<dbReference type="InterPro" id="IPR045004">
    <property type="entry name" value="ECH_dom"/>
</dbReference>
<dbReference type="OMA" id="AYRNNEH"/>
<proteinExistence type="predicted"/>
<comment type="catalytic activity">
    <reaction evidence="1">
        <text>3-hydroxy-2-methylpropanoyl-CoA + H2O = 3-hydroxy-2-methylpropanoate + CoA + H(+)</text>
        <dbReference type="Rhea" id="RHEA:20888"/>
        <dbReference type="ChEBI" id="CHEBI:11805"/>
        <dbReference type="ChEBI" id="CHEBI:15377"/>
        <dbReference type="ChEBI" id="CHEBI:15378"/>
        <dbReference type="ChEBI" id="CHEBI:57287"/>
        <dbReference type="ChEBI" id="CHEBI:57340"/>
        <dbReference type="EC" id="3.1.2.4"/>
    </reaction>
</comment>
<evidence type="ECO:0000313" key="6">
    <source>
        <dbReference type="Proteomes" id="UP000444721"/>
    </source>
</evidence>
<protein>
    <recommendedName>
        <fullName evidence="2">3-hydroxyisobutyryl-CoA hydrolase</fullName>
        <ecNumber evidence="2">3.1.2.4</ecNumber>
    </recommendedName>
</protein>
<evidence type="ECO:0000313" key="5">
    <source>
        <dbReference type="EMBL" id="KAF0981308.1"/>
    </source>
</evidence>